<dbReference type="Pfam" id="PF05099">
    <property type="entry name" value="TerB"/>
    <property type="match status" value="2"/>
</dbReference>
<dbReference type="Gene3D" id="1.10.3680.10">
    <property type="entry name" value="TerB-like"/>
    <property type="match status" value="2"/>
</dbReference>
<evidence type="ECO:0000259" key="1">
    <source>
        <dbReference type="Pfam" id="PF05099"/>
    </source>
</evidence>
<dbReference type="InterPro" id="IPR029024">
    <property type="entry name" value="TerB-like"/>
</dbReference>
<gene>
    <name evidence="2" type="ORF">MNBD_NITROSPINAE05-717</name>
</gene>
<dbReference type="CDD" id="cd07177">
    <property type="entry name" value="terB_like"/>
    <property type="match status" value="1"/>
</dbReference>
<organism evidence="2">
    <name type="scientific">hydrothermal vent metagenome</name>
    <dbReference type="NCBI Taxonomy" id="652676"/>
    <lineage>
        <taxon>unclassified sequences</taxon>
        <taxon>metagenomes</taxon>
        <taxon>ecological metagenomes</taxon>
    </lineage>
</organism>
<sequence length="299" mass="34413">MSCFKKLTFLKVMTTVAWADGEMTHSELNLLKSFIKKFDLDNNDVKELKPYFEAPVSKTHQEELFKQLIAELSSVEDKQEIIQAMSQMTEGKKKTSAEEISLVDQFTSWLKEASFTARSFGKVRNFFQRTIFVDARAKDPELEKYFKRKVIKKIELQSAKQGREISLSDDEVYHICLLGTLLASVAQVDEIFEEVEEKALKKVLQESFSFPKEELEILFDVIAEQARHGFDFHEVITEANQILTYNERVEMMGCFFAIASADGKISSAESEQIRKITKAMHIPHQDFKESKIRALNGLQ</sequence>
<dbReference type="InterPro" id="IPR007791">
    <property type="entry name" value="DjlA_N"/>
</dbReference>
<accession>A0A3B1CRQ9</accession>
<dbReference type="EMBL" id="UOGG01000008">
    <property type="protein sequence ID" value="VAX26678.1"/>
    <property type="molecule type" value="Genomic_DNA"/>
</dbReference>
<dbReference type="SUPFAM" id="SSF158682">
    <property type="entry name" value="TerB-like"/>
    <property type="match status" value="2"/>
</dbReference>
<feature type="domain" description="Co-chaperone DjlA N-terminal" evidence="1">
    <location>
        <begin position="12"/>
        <end position="106"/>
    </location>
</feature>
<feature type="domain" description="Co-chaperone DjlA N-terminal" evidence="1">
    <location>
        <begin position="180"/>
        <end position="289"/>
    </location>
</feature>
<dbReference type="AlphaFoldDB" id="A0A3B1CRQ9"/>
<evidence type="ECO:0000313" key="2">
    <source>
        <dbReference type="EMBL" id="VAX26678.1"/>
    </source>
</evidence>
<name>A0A3B1CRQ9_9ZZZZ</name>
<reference evidence="2" key="1">
    <citation type="submission" date="2018-06" db="EMBL/GenBank/DDBJ databases">
        <authorList>
            <person name="Zhirakovskaya E."/>
        </authorList>
    </citation>
    <scope>NUCLEOTIDE SEQUENCE</scope>
</reference>
<protein>
    <recommendedName>
        <fullName evidence="1">Co-chaperone DjlA N-terminal domain-containing protein</fullName>
    </recommendedName>
</protein>
<proteinExistence type="predicted"/>